<sequence>MFNIYGDNGVTIPRVRIKKFKILVREFTDAHCAATFCKLDTPAGSHYVRLSDSGTKVLRLSGNTRVQPYYCYRGKHSDMVCVIYRRHVITRQRLVANRYQL</sequence>
<name>A0A2S2PCM7_SCHGA</name>
<reference evidence="1" key="1">
    <citation type="submission" date="2018-04" db="EMBL/GenBank/DDBJ databases">
        <title>Transcriptome of Schizaphis graminum biotype I.</title>
        <authorList>
            <person name="Scully E.D."/>
            <person name="Geib S.M."/>
            <person name="Palmer N.A."/>
            <person name="Koch K."/>
            <person name="Bradshaw J."/>
            <person name="Heng-Moss T."/>
            <person name="Sarath G."/>
        </authorList>
    </citation>
    <scope>NUCLEOTIDE SEQUENCE</scope>
</reference>
<organism evidence="1">
    <name type="scientific">Schizaphis graminum</name>
    <name type="common">Green bug aphid</name>
    <dbReference type="NCBI Taxonomy" id="13262"/>
    <lineage>
        <taxon>Eukaryota</taxon>
        <taxon>Metazoa</taxon>
        <taxon>Ecdysozoa</taxon>
        <taxon>Arthropoda</taxon>
        <taxon>Hexapoda</taxon>
        <taxon>Insecta</taxon>
        <taxon>Pterygota</taxon>
        <taxon>Neoptera</taxon>
        <taxon>Paraneoptera</taxon>
        <taxon>Hemiptera</taxon>
        <taxon>Sternorrhyncha</taxon>
        <taxon>Aphidomorpha</taxon>
        <taxon>Aphidoidea</taxon>
        <taxon>Aphididae</taxon>
        <taxon>Aphidini</taxon>
        <taxon>Schizaphis</taxon>
    </lineage>
</organism>
<evidence type="ECO:0000313" key="1">
    <source>
        <dbReference type="EMBL" id="MBY27207.1"/>
    </source>
</evidence>
<proteinExistence type="predicted"/>
<dbReference type="EMBL" id="GGMR01014588">
    <property type="protein sequence ID" value="MBY27207.1"/>
    <property type="molecule type" value="Transcribed_RNA"/>
</dbReference>
<dbReference type="AlphaFoldDB" id="A0A2S2PCM7"/>
<accession>A0A2S2PCM7</accession>
<protein>
    <submittedName>
        <fullName evidence="1">Uncharacterized protein</fullName>
    </submittedName>
</protein>
<gene>
    <name evidence="1" type="ORF">g.37077</name>
</gene>